<evidence type="ECO:0000313" key="2">
    <source>
        <dbReference type="Proteomes" id="UP000037904"/>
    </source>
</evidence>
<dbReference type="AlphaFoldDB" id="A0A0M9EX45"/>
<sequence length="151" mass="17923">MLAQMQQQQQQSSVITQFDYKLSRTSLYLFSSTHIPLYPLITTMPYPRHDFDIQVNWEPKKEGALVWVDKNSDFYKKTGIYMYAIQEAYYSYWYKYQISIHTDDPYAYTFYDEEGDSYDLTVNLPKFSAQTHDVNYNSNMPKIVRVVGKAI</sequence>
<keyword evidence="2" id="KW-1185">Reference proteome</keyword>
<dbReference type="EMBL" id="JXCE01000092">
    <property type="protein sequence ID" value="KPA41563.1"/>
    <property type="molecule type" value="Genomic_DNA"/>
</dbReference>
<organism evidence="1 2">
    <name type="scientific">Fusarium langsethiae</name>
    <dbReference type="NCBI Taxonomy" id="179993"/>
    <lineage>
        <taxon>Eukaryota</taxon>
        <taxon>Fungi</taxon>
        <taxon>Dikarya</taxon>
        <taxon>Ascomycota</taxon>
        <taxon>Pezizomycotina</taxon>
        <taxon>Sordariomycetes</taxon>
        <taxon>Hypocreomycetidae</taxon>
        <taxon>Hypocreales</taxon>
        <taxon>Nectriaceae</taxon>
        <taxon>Fusarium</taxon>
    </lineage>
</organism>
<dbReference type="Proteomes" id="UP000037904">
    <property type="component" value="Unassembled WGS sequence"/>
</dbReference>
<reference evidence="1 2" key="1">
    <citation type="submission" date="2015-04" db="EMBL/GenBank/DDBJ databases">
        <title>The draft genome sequence of Fusarium langsethiae, a T-2/HT-2 mycotoxin producer.</title>
        <authorList>
            <person name="Lysoe E."/>
            <person name="Divon H.H."/>
            <person name="Terzi V."/>
            <person name="Orru L."/>
            <person name="Lamontanara A."/>
            <person name="Kolseth A.-K."/>
            <person name="Frandsen R.J."/>
            <person name="Nielsen K."/>
            <person name="Thrane U."/>
        </authorList>
    </citation>
    <scope>NUCLEOTIDE SEQUENCE [LARGE SCALE GENOMIC DNA]</scope>
    <source>
        <strain evidence="1 2">Fl201059</strain>
    </source>
</reference>
<protein>
    <submittedName>
        <fullName evidence="1">Uncharacterized protein</fullName>
    </submittedName>
</protein>
<name>A0A0M9EX45_FUSLA</name>
<dbReference type="OrthoDB" id="3200925at2759"/>
<accession>A0A0M9EX45</accession>
<proteinExistence type="predicted"/>
<comment type="caution">
    <text evidence="1">The sequence shown here is derived from an EMBL/GenBank/DDBJ whole genome shotgun (WGS) entry which is preliminary data.</text>
</comment>
<gene>
    <name evidence="1" type="ORF">FLAG1_05525</name>
</gene>
<evidence type="ECO:0000313" key="1">
    <source>
        <dbReference type="EMBL" id="KPA41563.1"/>
    </source>
</evidence>